<proteinExistence type="predicted"/>
<organism evidence="2 3">
    <name type="scientific">Plasmopara halstedii</name>
    <name type="common">Downy mildew of sunflower</name>
    <dbReference type="NCBI Taxonomy" id="4781"/>
    <lineage>
        <taxon>Eukaryota</taxon>
        <taxon>Sar</taxon>
        <taxon>Stramenopiles</taxon>
        <taxon>Oomycota</taxon>
        <taxon>Peronosporomycetes</taxon>
        <taxon>Peronosporales</taxon>
        <taxon>Peronosporaceae</taxon>
        <taxon>Plasmopara</taxon>
    </lineage>
</organism>
<name>A0A0P1B5R8_PLAHL</name>
<feature type="region of interest" description="Disordered" evidence="1">
    <location>
        <begin position="65"/>
        <end position="89"/>
    </location>
</feature>
<accession>A0A0P1B5R8</accession>
<dbReference type="GeneID" id="36401984"/>
<dbReference type="Proteomes" id="UP000054928">
    <property type="component" value="Unassembled WGS sequence"/>
</dbReference>
<dbReference type="AlphaFoldDB" id="A0A0P1B5R8"/>
<evidence type="ECO:0000313" key="2">
    <source>
        <dbReference type="EMBL" id="CEG49150.1"/>
    </source>
</evidence>
<evidence type="ECO:0000256" key="1">
    <source>
        <dbReference type="SAM" id="MobiDB-lite"/>
    </source>
</evidence>
<keyword evidence="3" id="KW-1185">Reference proteome</keyword>
<evidence type="ECO:0000313" key="3">
    <source>
        <dbReference type="Proteomes" id="UP000054928"/>
    </source>
</evidence>
<dbReference type="RefSeq" id="XP_024585519.1">
    <property type="nucleotide sequence ID" value="XM_024720307.1"/>
</dbReference>
<sequence>MTWPSVKVRTRWTNRTGILGALFSDLKSKRLSGEKPSTTLLTRSPNEKKKNSKLLVARRLRLSNAIGTRPSDKNSATLSGEDVLNRAFE</sequence>
<protein>
    <submittedName>
        <fullName evidence="2">Uncharacterized protein</fullName>
    </submittedName>
</protein>
<reference evidence="3" key="1">
    <citation type="submission" date="2014-09" db="EMBL/GenBank/DDBJ databases">
        <authorList>
            <person name="Sharma Rahul"/>
            <person name="Thines Marco"/>
        </authorList>
    </citation>
    <scope>NUCLEOTIDE SEQUENCE [LARGE SCALE GENOMIC DNA]</scope>
</reference>
<dbReference type="EMBL" id="CCYD01003042">
    <property type="protein sequence ID" value="CEG49150.1"/>
    <property type="molecule type" value="Genomic_DNA"/>
</dbReference>